<proteinExistence type="predicted"/>
<dbReference type="Pfam" id="PF20415">
    <property type="entry name" value="DUF6699"/>
    <property type="match status" value="1"/>
</dbReference>
<keyword evidence="3" id="KW-1185">Reference proteome</keyword>
<dbReference type="InterPro" id="IPR046522">
    <property type="entry name" value="DUF6699"/>
</dbReference>
<dbReference type="EMBL" id="JARJCM010000001">
    <property type="protein sequence ID" value="KAJ7047685.1"/>
    <property type="molecule type" value="Genomic_DNA"/>
</dbReference>
<comment type="caution">
    <text evidence="2">The sequence shown here is derived from an EMBL/GenBank/DDBJ whole genome shotgun (WGS) entry which is preliminary data.</text>
</comment>
<evidence type="ECO:0000313" key="3">
    <source>
        <dbReference type="Proteomes" id="UP001218188"/>
    </source>
</evidence>
<accession>A0AAD6TLV0</accession>
<evidence type="ECO:0000259" key="1">
    <source>
        <dbReference type="Pfam" id="PF20415"/>
    </source>
</evidence>
<sequence length="253" mass="27938">MDVEMPVIHSYPLGANPPTFLHPTHTTSSSTMPALTRYVQPAGSPPRAFPTPATYPSPTYAYSSSSTSPWPTTTPSPLNHSRPLYAYAPLPSLNAELHPALAPSRHMMALDVSYDPAYATLSPRVLAELATSPGLPCITIVFFRYPSWETTIHPSSSKCPAYVTVADVLNGVYRYLRRQAEPEELETVPPPHMFSAHQALSRRCNELARMDPIAARSEARKGLRRIDFLSGKSRFAGLLQTQDSPDRWQFSVS</sequence>
<dbReference type="Proteomes" id="UP001218188">
    <property type="component" value="Unassembled WGS sequence"/>
</dbReference>
<dbReference type="AlphaFoldDB" id="A0AAD6TLV0"/>
<organism evidence="2 3">
    <name type="scientific">Mycena alexandri</name>
    <dbReference type="NCBI Taxonomy" id="1745969"/>
    <lineage>
        <taxon>Eukaryota</taxon>
        <taxon>Fungi</taxon>
        <taxon>Dikarya</taxon>
        <taxon>Basidiomycota</taxon>
        <taxon>Agaricomycotina</taxon>
        <taxon>Agaricomycetes</taxon>
        <taxon>Agaricomycetidae</taxon>
        <taxon>Agaricales</taxon>
        <taxon>Marasmiineae</taxon>
        <taxon>Mycenaceae</taxon>
        <taxon>Mycena</taxon>
    </lineage>
</organism>
<gene>
    <name evidence="2" type="ORF">C8F04DRAFT_1059730</name>
</gene>
<feature type="domain" description="DUF6699" evidence="1">
    <location>
        <begin position="110"/>
        <end position="242"/>
    </location>
</feature>
<protein>
    <recommendedName>
        <fullName evidence="1">DUF6699 domain-containing protein</fullName>
    </recommendedName>
</protein>
<name>A0AAD6TLV0_9AGAR</name>
<evidence type="ECO:0000313" key="2">
    <source>
        <dbReference type="EMBL" id="KAJ7047685.1"/>
    </source>
</evidence>
<reference evidence="2" key="1">
    <citation type="submission" date="2023-03" db="EMBL/GenBank/DDBJ databases">
        <title>Massive genome expansion in bonnet fungi (Mycena s.s.) driven by repeated elements and novel gene families across ecological guilds.</title>
        <authorList>
            <consortium name="Lawrence Berkeley National Laboratory"/>
            <person name="Harder C.B."/>
            <person name="Miyauchi S."/>
            <person name="Viragh M."/>
            <person name="Kuo A."/>
            <person name="Thoen E."/>
            <person name="Andreopoulos B."/>
            <person name="Lu D."/>
            <person name="Skrede I."/>
            <person name="Drula E."/>
            <person name="Henrissat B."/>
            <person name="Morin E."/>
            <person name="Kohler A."/>
            <person name="Barry K."/>
            <person name="LaButti K."/>
            <person name="Morin E."/>
            <person name="Salamov A."/>
            <person name="Lipzen A."/>
            <person name="Mereny Z."/>
            <person name="Hegedus B."/>
            <person name="Baldrian P."/>
            <person name="Stursova M."/>
            <person name="Weitz H."/>
            <person name="Taylor A."/>
            <person name="Grigoriev I.V."/>
            <person name="Nagy L.G."/>
            <person name="Martin F."/>
            <person name="Kauserud H."/>
        </authorList>
    </citation>
    <scope>NUCLEOTIDE SEQUENCE</scope>
    <source>
        <strain evidence="2">CBHHK200</strain>
    </source>
</reference>